<sequence length="664" mass="74468">MIRIGHEGSSIGQLSMHLSKLFRTKEAPSPLSHLLHSNLPPSDDDAALVREALRKLEKEAAIDTKRADLIRQHKAILSLVRVLPTEIIQHIFIFASDTPWTISQVCRSWRHSAIALSGLWSRLPYMVLQTSSSKTRVQIALLSELLRRSRNAPLRISVSTSRRAIKNRQARTFHAHPVLRLLTAHSQRWQAVKLHLPETVVANLGADIRGKLDELTVLALNMLCSSHSDTNNGIAEIDTFALAPRLRSVDIKGMYSAEFKLPVANLVHYTHDIRSPLRLEEFASSSALETFDLSYRGTLVSSSNALSITLANLTNLTLESYFSSHRSFLVAIDLPAVQDIHVTSGSENLLPDLLAMLTRSGSGVCLSLRRLYIRTGAPPAQGDLVALLQAAPGLEHLNTTVPFYQDIEALGRTGSIEDVLAPRLKTCSFHLDRFVSDEVRLAIRRAAAARCEGRASSTLEDTELVEPLEHFEVQSAGGLRTEWVESADGEEGAEVEVWTPILQQVFFEAWTPTAAFPRVWALKMRLYAEIPTLHLWRVSRPKISDFGWTKRIEAILTQVEELEILDPRDILISNFHILLQTLNKDYLGNGVNYAFFNHAERILTKWKPLIATCLHDLHWGFRRKSHSSLTYIPSDHPIRRSEHMLEAVIHGISNGSDLFSTHLE</sequence>
<evidence type="ECO:0000313" key="1">
    <source>
        <dbReference type="EMBL" id="KAF5328661.1"/>
    </source>
</evidence>
<gene>
    <name evidence="1" type="ORF">D9619_011516</name>
</gene>
<dbReference type="InterPro" id="IPR036047">
    <property type="entry name" value="F-box-like_dom_sf"/>
</dbReference>
<dbReference type="AlphaFoldDB" id="A0A8H5F9G4"/>
<comment type="caution">
    <text evidence="1">The sequence shown here is derived from an EMBL/GenBank/DDBJ whole genome shotgun (WGS) entry which is preliminary data.</text>
</comment>
<dbReference type="Proteomes" id="UP000567179">
    <property type="component" value="Unassembled WGS sequence"/>
</dbReference>
<evidence type="ECO:0008006" key="3">
    <source>
        <dbReference type="Google" id="ProtNLM"/>
    </source>
</evidence>
<organism evidence="1 2">
    <name type="scientific">Psilocybe cf. subviscida</name>
    <dbReference type="NCBI Taxonomy" id="2480587"/>
    <lineage>
        <taxon>Eukaryota</taxon>
        <taxon>Fungi</taxon>
        <taxon>Dikarya</taxon>
        <taxon>Basidiomycota</taxon>
        <taxon>Agaricomycotina</taxon>
        <taxon>Agaricomycetes</taxon>
        <taxon>Agaricomycetidae</taxon>
        <taxon>Agaricales</taxon>
        <taxon>Agaricineae</taxon>
        <taxon>Strophariaceae</taxon>
        <taxon>Psilocybe</taxon>
    </lineage>
</organism>
<name>A0A8H5F9G4_9AGAR</name>
<dbReference type="SUPFAM" id="SSF81383">
    <property type="entry name" value="F-box domain"/>
    <property type="match status" value="1"/>
</dbReference>
<reference evidence="1 2" key="1">
    <citation type="journal article" date="2020" name="ISME J.">
        <title>Uncovering the hidden diversity of litter-decomposition mechanisms in mushroom-forming fungi.</title>
        <authorList>
            <person name="Floudas D."/>
            <person name="Bentzer J."/>
            <person name="Ahren D."/>
            <person name="Johansson T."/>
            <person name="Persson P."/>
            <person name="Tunlid A."/>
        </authorList>
    </citation>
    <scope>NUCLEOTIDE SEQUENCE [LARGE SCALE GENOMIC DNA]</scope>
    <source>
        <strain evidence="1 2">CBS 101986</strain>
    </source>
</reference>
<dbReference type="OrthoDB" id="3365698at2759"/>
<accession>A0A8H5F9G4</accession>
<proteinExistence type="predicted"/>
<protein>
    <recommendedName>
        <fullName evidence="3">F-box domain-containing protein</fullName>
    </recommendedName>
</protein>
<dbReference type="EMBL" id="JAACJJ010000003">
    <property type="protein sequence ID" value="KAF5328661.1"/>
    <property type="molecule type" value="Genomic_DNA"/>
</dbReference>
<keyword evidence="2" id="KW-1185">Reference proteome</keyword>
<evidence type="ECO:0000313" key="2">
    <source>
        <dbReference type="Proteomes" id="UP000567179"/>
    </source>
</evidence>